<evidence type="ECO:0000313" key="3">
    <source>
        <dbReference type="Proteomes" id="UP000198999"/>
    </source>
</evidence>
<keyword evidence="1" id="KW-1133">Transmembrane helix</keyword>
<dbReference type="Proteomes" id="UP000198999">
    <property type="component" value="Unassembled WGS sequence"/>
</dbReference>
<evidence type="ECO:0000256" key="1">
    <source>
        <dbReference type="SAM" id="Phobius"/>
    </source>
</evidence>
<gene>
    <name evidence="2" type="ORF">SAMN05421824_0723</name>
</gene>
<dbReference type="RefSeq" id="WP_092575461.1">
    <property type="nucleotide sequence ID" value="NZ_FOFN01000001.1"/>
</dbReference>
<accession>A0A1H9BW01</accession>
<dbReference type="EMBL" id="FOFN01000001">
    <property type="protein sequence ID" value="SEP93054.1"/>
    <property type="molecule type" value="Genomic_DNA"/>
</dbReference>
<keyword evidence="3" id="KW-1185">Reference proteome</keyword>
<protein>
    <submittedName>
        <fullName evidence="2">Uncharacterized protein</fullName>
    </submittedName>
</protein>
<keyword evidence="1" id="KW-0472">Membrane</keyword>
<feature type="transmembrane region" description="Helical" evidence="1">
    <location>
        <begin position="93"/>
        <end position="116"/>
    </location>
</feature>
<dbReference type="STRING" id="419940.SAMN05421824_0723"/>
<proteinExistence type="predicted"/>
<sequence length="119" mass="13963">MKTEALKTIKKVALKNNCPECFSTDGLQLTFRQKFIETAFYKSISNEISHELYCNTCESIIYPERWTDDIERVFEYQQKAFVPKPASKYFKKIFWTIVISALIIAFTIIGFLAFYVGKY</sequence>
<organism evidence="2 3">
    <name type="scientific">Hyunsoonleella jejuensis</name>
    <dbReference type="NCBI Taxonomy" id="419940"/>
    <lineage>
        <taxon>Bacteria</taxon>
        <taxon>Pseudomonadati</taxon>
        <taxon>Bacteroidota</taxon>
        <taxon>Flavobacteriia</taxon>
        <taxon>Flavobacteriales</taxon>
        <taxon>Flavobacteriaceae</taxon>
    </lineage>
</organism>
<keyword evidence="1" id="KW-0812">Transmembrane</keyword>
<dbReference type="AlphaFoldDB" id="A0A1H9BW01"/>
<name>A0A1H9BW01_9FLAO</name>
<dbReference type="OrthoDB" id="1139350at2"/>
<reference evidence="2 3" key="1">
    <citation type="submission" date="2016-10" db="EMBL/GenBank/DDBJ databases">
        <authorList>
            <person name="de Groot N.N."/>
        </authorList>
    </citation>
    <scope>NUCLEOTIDE SEQUENCE [LARGE SCALE GENOMIC DNA]</scope>
    <source>
        <strain evidence="2 3">DSM 21035</strain>
    </source>
</reference>
<evidence type="ECO:0000313" key="2">
    <source>
        <dbReference type="EMBL" id="SEP93054.1"/>
    </source>
</evidence>